<sequence length="72" mass="8148">QSLFFWFSLRDTAGHQPNYWPLIVLCANLFSLIALPTDSLLIPMAANADCMKSQFLNVSTFCFYAGRMVIII</sequence>
<feature type="non-terminal residue" evidence="2">
    <location>
        <position position="1"/>
    </location>
</feature>
<reference evidence="2" key="1">
    <citation type="submission" date="2022-12" db="EMBL/GenBank/DDBJ databases">
        <title>Genome assemblies of Blomia tropicalis.</title>
        <authorList>
            <person name="Cui Y."/>
        </authorList>
    </citation>
    <scope>NUCLEOTIDE SEQUENCE</scope>
    <source>
        <tissue evidence="2">Adult mites</tissue>
    </source>
</reference>
<protein>
    <submittedName>
        <fullName evidence="2">Uncharacterized protein</fullName>
    </submittedName>
</protein>
<dbReference type="Proteomes" id="UP001142055">
    <property type="component" value="Chromosome 2"/>
</dbReference>
<dbReference type="AlphaFoldDB" id="A0A9Q0M5Q6"/>
<feature type="transmembrane region" description="Helical" evidence="1">
    <location>
        <begin position="20"/>
        <end position="42"/>
    </location>
</feature>
<organism evidence="2 3">
    <name type="scientific">Blomia tropicalis</name>
    <name type="common">Mite</name>
    <dbReference type="NCBI Taxonomy" id="40697"/>
    <lineage>
        <taxon>Eukaryota</taxon>
        <taxon>Metazoa</taxon>
        <taxon>Ecdysozoa</taxon>
        <taxon>Arthropoda</taxon>
        <taxon>Chelicerata</taxon>
        <taxon>Arachnida</taxon>
        <taxon>Acari</taxon>
        <taxon>Acariformes</taxon>
        <taxon>Sarcoptiformes</taxon>
        <taxon>Astigmata</taxon>
        <taxon>Glycyphagoidea</taxon>
        <taxon>Echimyopodidae</taxon>
        <taxon>Blomia</taxon>
    </lineage>
</organism>
<gene>
    <name evidence="2" type="ORF">RDWZM_005356</name>
</gene>
<keyword evidence="1" id="KW-1133">Transmembrane helix</keyword>
<keyword evidence="3" id="KW-1185">Reference proteome</keyword>
<comment type="caution">
    <text evidence="2">The sequence shown here is derived from an EMBL/GenBank/DDBJ whole genome shotgun (WGS) entry which is preliminary data.</text>
</comment>
<evidence type="ECO:0000313" key="3">
    <source>
        <dbReference type="Proteomes" id="UP001142055"/>
    </source>
</evidence>
<keyword evidence="1" id="KW-0472">Membrane</keyword>
<proteinExistence type="predicted"/>
<keyword evidence="1" id="KW-0812">Transmembrane</keyword>
<evidence type="ECO:0000313" key="2">
    <source>
        <dbReference type="EMBL" id="KAJ6219544.1"/>
    </source>
</evidence>
<accession>A0A9Q0M5Q6</accession>
<evidence type="ECO:0000256" key="1">
    <source>
        <dbReference type="SAM" id="Phobius"/>
    </source>
</evidence>
<dbReference type="EMBL" id="JAPWDV010000002">
    <property type="protein sequence ID" value="KAJ6219544.1"/>
    <property type="molecule type" value="Genomic_DNA"/>
</dbReference>
<feature type="non-terminal residue" evidence="2">
    <location>
        <position position="72"/>
    </location>
</feature>
<name>A0A9Q0M5Q6_BLOTA</name>